<dbReference type="OrthoDB" id="10043043at2759"/>
<evidence type="ECO:0000256" key="2">
    <source>
        <dbReference type="ARBA" id="ARBA00022692"/>
    </source>
</evidence>
<evidence type="ECO:0000256" key="6">
    <source>
        <dbReference type="ARBA" id="ARBA00023182"/>
    </source>
</evidence>
<dbReference type="Gene3D" id="3.10.320.10">
    <property type="entry name" value="Class II Histocompatibility Antigen, M Beta Chain, Chain B, domain 1"/>
    <property type="match status" value="1"/>
</dbReference>
<dbReference type="GO" id="GO:0042613">
    <property type="term" value="C:MHC class II protein complex"/>
    <property type="evidence" value="ECO:0007669"/>
    <property type="project" value="UniProtKB-KW"/>
</dbReference>
<dbReference type="Proteomes" id="UP000008143">
    <property type="component" value="Chromosome 8"/>
</dbReference>
<evidence type="ECO:0000259" key="9">
    <source>
        <dbReference type="PROSITE" id="PS50835"/>
    </source>
</evidence>
<dbReference type="Xenbase" id="XB-GENE-25874541">
    <property type="gene designation" value="mhc2-dmb"/>
</dbReference>
<evidence type="ECO:0000313" key="10">
    <source>
        <dbReference type="Ensembl" id="ENSXETP00000060318"/>
    </source>
</evidence>
<dbReference type="PANTHER" id="PTHR19944:SF65">
    <property type="entry name" value="HLA CLASS II HISTOCOMPATIBILITY ANTIGEN, DM BETA CHAIN"/>
    <property type="match status" value="1"/>
</dbReference>
<dbReference type="GO" id="GO:0002504">
    <property type="term" value="P:antigen processing and presentation of peptide or polysaccharide antigen via MHC class II"/>
    <property type="evidence" value="ECO:0007669"/>
    <property type="project" value="UniProtKB-KW"/>
</dbReference>
<dbReference type="SMART" id="SM00407">
    <property type="entry name" value="IGc1"/>
    <property type="match status" value="1"/>
</dbReference>
<protein>
    <submittedName>
        <fullName evidence="10 12">HLA class II histocompatibility antigen, DM beta chain</fullName>
    </submittedName>
</protein>
<dbReference type="InterPro" id="IPR013783">
    <property type="entry name" value="Ig-like_fold"/>
</dbReference>
<dbReference type="SUPFAM" id="SSF48726">
    <property type="entry name" value="Immunoglobulin"/>
    <property type="match status" value="1"/>
</dbReference>
<dbReference type="Ensembl" id="ENSXETT00000061706">
    <property type="protein sequence ID" value="ENSXETP00000060318"/>
    <property type="gene ID" value="ENSXETG00000034043"/>
</dbReference>
<dbReference type="InterPro" id="IPR050160">
    <property type="entry name" value="MHC/Immunoglobulin"/>
</dbReference>
<evidence type="ECO:0000256" key="8">
    <source>
        <dbReference type="SAM" id="SignalP"/>
    </source>
</evidence>
<dbReference type="GO" id="GO:0002250">
    <property type="term" value="P:adaptive immune response"/>
    <property type="evidence" value="ECO:0007669"/>
    <property type="project" value="UniProtKB-KW"/>
</dbReference>
<sequence>MRQCVNLLWLLLCCSGWYTGSGFVVQEITGCTFEKENATFYYYMTFNRLTAVQYIPTEKIFIHCNEYQCIDEIRMVATNITVKLNSKPGMVSRMQQEESKCQAQVNEFWERTVERRVQPSMKVFLPDTVFEGSIPQLVCHVWGFYPAEIVVSWFLNDTILVRNYTNAVPVGDWTYQIVALLDMRGSMPGNKYTCVVKHSSLQDLMTEDWSYGLTSSQIIKISISTLVLILGLITLIAAFVSWRNAKKSGYIPIPGYNEGN</sequence>
<dbReference type="InterPro" id="IPR003597">
    <property type="entry name" value="Ig_C1-set"/>
</dbReference>
<dbReference type="AlphaFoldDB" id="A0A6I8PRA1"/>
<reference evidence="12" key="3">
    <citation type="submission" date="2025-04" db="UniProtKB">
        <authorList>
            <consortium name="RefSeq"/>
        </authorList>
    </citation>
    <scope>IDENTIFICATION</scope>
    <source>
        <strain evidence="12">Nigerian</strain>
        <tissue evidence="12">Liver and blood</tissue>
    </source>
</reference>
<dbReference type="Gene3D" id="2.60.40.10">
    <property type="entry name" value="Immunoglobulins"/>
    <property type="match status" value="1"/>
</dbReference>
<evidence type="ECO:0000313" key="11">
    <source>
        <dbReference type="Proteomes" id="UP000008143"/>
    </source>
</evidence>
<evidence type="ECO:0000256" key="3">
    <source>
        <dbReference type="ARBA" id="ARBA00022989"/>
    </source>
</evidence>
<keyword evidence="4" id="KW-1064">Adaptive immunity</keyword>
<dbReference type="InterPro" id="IPR036179">
    <property type="entry name" value="Ig-like_dom_sf"/>
</dbReference>
<reference evidence="10" key="1">
    <citation type="journal article" date="2010" name="Science">
        <title>The genome of the Western clawed frog Xenopus tropicalis.</title>
        <authorList>
            <person name="Hellsten U."/>
            <person name="Harland R.M."/>
            <person name="Gilchrist M.J."/>
            <person name="Hendrix D."/>
            <person name="Jurka J."/>
            <person name="Kapitonov V."/>
            <person name="Ovcharenko I."/>
            <person name="Putnam N.H."/>
            <person name="Shu S."/>
            <person name="Taher L."/>
            <person name="Blitz I.L."/>
            <person name="Blumberg B."/>
            <person name="Dichmann D.S."/>
            <person name="Dubchak I."/>
            <person name="Amaya E."/>
            <person name="Detter J.C."/>
            <person name="Fletcher R."/>
            <person name="Gerhard D.S."/>
            <person name="Goodstein D."/>
            <person name="Graves T."/>
            <person name="Grigoriev I.V."/>
            <person name="Grimwood J."/>
            <person name="Kawashima T."/>
            <person name="Lindquist E."/>
            <person name="Lucas S.M."/>
            <person name="Mead P.E."/>
            <person name="Mitros T."/>
            <person name="Ogino H."/>
            <person name="Ohta Y."/>
            <person name="Poliakov A.V."/>
            <person name="Pollet N."/>
            <person name="Robert J."/>
            <person name="Salamov A."/>
            <person name="Sater A.K."/>
            <person name="Schmutz J."/>
            <person name="Terry A."/>
            <person name="Vize P.D."/>
            <person name="Warren W.C."/>
            <person name="Wells D."/>
            <person name="Wills A."/>
            <person name="Wilson R.K."/>
            <person name="Zimmerman L.B."/>
            <person name="Zorn A.M."/>
            <person name="Grainger R."/>
            <person name="Grammer T."/>
            <person name="Khokha M.K."/>
            <person name="Richardson P.M."/>
            <person name="Rokhsar D.S."/>
        </authorList>
    </citation>
    <scope>NUCLEOTIDE SEQUENCE [LARGE SCALE GENOMIC DNA]</scope>
    <source>
        <strain evidence="10">Nigerian</strain>
    </source>
</reference>
<feature type="transmembrane region" description="Helical" evidence="7">
    <location>
        <begin position="221"/>
        <end position="242"/>
    </location>
</feature>
<dbReference type="GeneTree" id="ENSGT00940000160381"/>
<accession>A0A6I8PRA1</accession>
<dbReference type="InterPro" id="IPR003006">
    <property type="entry name" value="Ig/MHC_CS"/>
</dbReference>
<evidence type="ECO:0000256" key="1">
    <source>
        <dbReference type="ARBA" id="ARBA00004479"/>
    </source>
</evidence>
<dbReference type="Bgee" id="ENSXETG00000034043">
    <property type="expression patterns" value="Expressed in liver and 5 other cell types or tissues"/>
</dbReference>
<organism evidence="10">
    <name type="scientific">Xenopus tropicalis</name>
    <name type="common">Western clawed frog</name>
    <name type="synonym">Silurana tropicalis</name>
    <dbReference type="NCBI Taxonomy" id="8364"/>
    <lineage>
        <taxon>Eukaryota</taxon>
        <taxon>Metazoa</taxon>
        <taxon>Chordata</taxon>
        <taxon>Craniata</taxon>
        <taxon>Vertebrata</taxon>
        <taxon>Euteleostomi</taxon>
        <taxon>Amphibia</taxon>
        <taxon>Batrachia</taxon>
        <taxon>Anura</taxon>
        <taxon>Pipoidea</taxon>
        <taxon>Pipidae</taxon>
        <taxon>Xenopodinae</taxon>
        <taxon>Xenopus</taxon>
        <taxon>Silurana</taxon>
    </lineage>
</organism>
<evidence type="ECO:0000313" key="12">
    <source>
        <dbReference type="RefSeq" id="XP_002942059.2"/>
    </source>
</evidence>
<dbReference type="OMA" id="MTEDWSY"/>
<dbReference type="PROSITE" id="PS00290">
    <property type="entry name" value="IG_MHC"/>
    <property type="match status" value="1"/>
</dbReference>
<evidence type="ECO:0000256" key="7">
    <source>
        <dbReference type="SAM" id="Phobius"/>
    </source>
</evidence>
<dbReference type="RefSeq" id="XP_002942059.2">
    <property type="nucleotide sequence ID" value="XM_002942013.5"/>
</dbReference>
<gene>
    <name evidence="13" type="primary">mhc2-dmb</name>
    <name evidence="10 12" type="synonym">LOC100495183</name>
</gene>
<evidence type="ECO:0000256" key="4">
    <source>
        <dbReference type="ARBA" id="ARBA00023130"/>
    </source>
</evidence>
<keyword evidence="6" id="KW-0491">MHC II</keyword>
<feature type="chain" id="PRO_5044633763" evidence="8">
    <location>
        <begin position="23"/>
        <end position="260"/>
    </location>
</feature>
<keyword evidence="8" id="KW-0732">Signal</keyword>
<keyword evidence="2 7" id="KW-0812">Transmembrane</keyword>
<dbReference type="InterPro" id="IPR014745">
    <property type="entry name" value="MHC_II_a/b_N"/>
</dbReference>
<evidence type="ECO:0000313" key="13">
    <source>
        <dbReference type="Xenbase" id="XB-GENE-25874541"/>
    </source>
</evidence>
<dbReference type="PROSITE" id="PS50835">
    <property type="entry name" value="IG_LIKE"/>
    <property type="match status" value="1"/>
</dbReference>
<keyword evidence="4" id="KW-0391">Immunity</keyword>
<keyword evidence="5 7" id="KW-0472">Membrane</keyword>
<proteinExistence type="predicted"/>
<dbReference type="PANTHER" id="PTHR19944">
    <property type="entry name" value="MHC CLASS II-RELATED"/>
    <property type="match status" value="1"/>
</dbReference>
<feature type="domain" description="Ig-like" evidence="9">
    <location>
        <begin position="119"/>
        <end position="206"/>
    </location>
</feature>
<comment type="subcellular location">
    <subcellularLocation>
        <location evidence="1">Membrane</location>
        <topology evidence="1">Single-pass type I membrane protein</topology>
    </subcellularLocation>
</comment>
<keyword evidence="11" id="KW-1185">Reference proteome</keyword>
<keyword evidence="3 7" id="KW-1133">Transmembrane helix</keyword>
<name>A0A6I8PRA1_XENTR</name>
<reference evidence="10" key="2">
    <citation type="submission" date="2020-05" db="UniProtKB">
        <authorList>
            <consortium name="Ensembl"/>
        </authorList>
    </citation>
    <scope>IDENTIFICATION</scope>
</reference>
<feature type="signal peptide" evidence="8">
    <location>
        <begin position="1"/>
        <end position="22"/>
    </location>
</feature>
<dbReference type="InterPro" id="IPR007110">
    <property type="entry name" value="Ig-like_dom"/>
</dbReference>
<evidence type="ECO:0000256" key="5">
    <source>
        <dbReference type="ARBA" id="ARBA00023136"/>
    </source>
</evidence>
<dbReference type="Pfam" id="PF07654">
    <property type="entry name" value="C1-set"/>
    <property type="match status" value="1"/>
</dbReference>
<dbReference type="AGR" id="Xenbase:XB-GENE-25874541"/>
<dbReference type="KEGG" id="xtr:100495183"/>